<dbReference type="AlphaFoldDB" id="A4WYZ5"/>
<dbReference type="BioCyc" id="RSPH349102:G1G8M-3860-MONOMER"/>
<geneLocation type="plasmid" evidence="2">
    <name>pRSPA01</name>
</geneLocation>
<dbReference type="InterPro" id="IPR005122">
    <property type="entry name" value="Uracil-DNA_glycosylase-like"/>
</dbReference>
<proteinExistence type="predicted"/>
<dbReference type="SMART" id="SM00986">
    <property type="entry name" value="UDG"/>
    <property type="match status" value="1"/>
</dbReference>
<accession>A4WYZ5</accession>
<gene>
    <name evidence="2" type="ordered locus">Rsph17025_3745</name>
</gene>
<sequence length="224" mass="24352">MMSGPAGEVAGIPGSPRSLRSAEVRAARLSMLNRLHMEPLCRLVERLRSDGRGTVPDFDPMDGGVAAEVLFLLEKPGPMTDANASGRAGSGFVSRDNDDPTAEAIFRFAAEAGIERQRSVIWNTVPWWNGTRTMRREEVAAGVDRLAELLDLLPHVRLVIGVGRKAARAESVVQKRGLAFLSSMHPSPINRAARPVLWASIPREWEKARLHLDEAAAPRGPGPV</sequence>
<dbReference type="InterPro" id="IPR036895">
    <property type="entry name" value="Uracil-DNA_glycosylase-like_sf"/>
</dbReference>
<dbReference type="CDD" id="cd10035">
    <property type="entry name" value="UDG_like"/>
    <property type="match status" value="1"/>
</dbReference>
<dbReference type="EMBL" id="CP000662">
    <property type="protein sequence ID" value="ABP72609.1"/>
    <property type="molecule type" value="Genomic_DNA"/>
</dbReference>
<organism evidence="2">
    <name type="scientific">Cereibacter sphaeroides (strain ATCC 17025 / ATH 2.4.3)</name>
    <name type="common">Rhodobacter sphaeroides</name>
    <dbReference type="NCBI Taxonomy" id="349102"/>
    <lineage>
        <taxon>Bacteria</taxon>
        <taxon>Pseudomonadati</taxon>
        <taxon>Pseudomonadota</taxon>
        <taxon>Alphaproteobacteria</taxon>
        <taxon>Rhodobacterales</taxon>
        <taxon>Paracoccaceae</taxon>
        <taxon>Cereibacter</taxon>
    </lineage>
</organism>
<feature type="domain" description="Uracil-DNA glycosylase-like" evidence="1">
    <location>
        <begin position="60"/>
        <end position="206"/>
    </location>
</feature>
<evidence type="ECO:0000313" key="2">
    <source>
        <dbReference type="EMBL" id="ABP72609.1"/>
    </source>
</evidence>
<protein>
    <recommendedName>
        <fullName evidence="1">Uracil-DNA glycosylase-like domain-containing protein</fullName>
    </recommendedName>
</protein>
<dbReference type="HOGENOM" id="CLU_094930_1_0_5"/>
<dbReference type="KEGG" id="rsq:Rsph17025_3745"/>
<evidence type="ECO:0000259" key="1">
    <source>
        <dbReference type="SMART" id="SM00986"/>
    </source>
</evidence>
<dbReference type="SMART" id="SM00987">
    <property type="entry name" value="UreE_C"/>
    <property type="match status" value="1"/>
</dbReference>
<reference evidence="2" key="1">
    <citation type="submission" date="2007-04" db="EMBL/GenBank/DDBJ databases">
        <title>Complete sequence of plasmid pRSPA01 of Rhodobacter sphaeroides ATCC 17025.</title>
        <authorList>
            <consortium name="US DOE Joint Genome Institute"/>
            <person name="Copeland A."/>
            <person name="Lucas S."/>
            <person name="Lapidus A."/>
            <person name="Barry K."/>
            <person name="Detter J.C."/>
            <person name="Glavina del Rio T."/>
            <person name="Hammon N."/>
            <person name="Israni S."/>
            <person name="Dalin E."/>
            <person name="Tice H."/>
            <person name="Pitluck S."/>
            <person name="Chertkov O."/>
            <person name="Brettin T."/>
            <person name="Bruce D."/>
            <person name="Han C."/>
            <person name="Schmutz J."/>
            <person name="Larimer F."/>
            <person name="Land M."/>
            <person name="Hauser L."/>
            <person name="Kyrpides N."/>
            <person name="Kim E."/>
            <person name="Richardson P."/>
            <person name="Mackenzie C."/>
            <person name="Choudhary M."/>
            <person name="Donohue T.J."/>
            <person name="Kaplan S."/>
        </authorList>
    </citation>
    <scope>NUCLEOTIDE SEQUENCE [LARGE SCALE GENOMIC DNA]</scope>
    <source>
        <strain evidence="2">ATCC 17025</strain>
        <plasmid evidence="2">pRSPA01</plasmid>
    </source>
</reference>
<keyword evidence="2" id="KW-0614">Plasmid</keyword>
<dbReference type="Gene3D" id="3.40.470.10">
    <property type="entry name" value="Uracil-DNA glycosylase-like domain"/>
    <property type="match status" value="1"/>
</dbReference>
<name>A4WYZ5_CERS5</name>
<dbReference type="Pfam" id="PF03167">
    <property type="entry name" value="UDG"/>
    <property type="match status" value="1"/>
</dbReference>
<dbReference type="SUPFAM" id="SSF52141">
    <property type="entry name" value="Uracil-DNA glycosylase-like"/>
    <property type="match status" value="1"/>
</dbReference>